<reference evidence="2 3" key="2">
    <citation type="journal article" date="2023" name="Mol. Biol. Evol.">
        <title>Genomics of Secondarily Temperate Adaptation in the Only Non-Antarctic Icefish.</title>
        <authorList>
            <person name="Rivera-Colon A.G."/>
            <person name="Rayamajhi N."/>
            <person name="Minhas B.F."/>
            <person name="Madrigal G."/>
            <person name="Bilyk K.T."/>
            <person name="Yoon V."/>
            <person name="Hune M."/>
            <person name="Gregory S."/>
            <person name="Cheng C.H.C."/>
            <person name="Catchen J.M."/>
        </authorList>
    </citation>
    <scope>NUCLEOTIDE SEQUENCE [LARGE SCALE GENOMIC DNA]</scope>
    <source>
        <strain evidence="2">JMC-PN-2008</strain>
    </source>
</reference>
<proteinExistence type="predicted"/>
<evidence type="ECO:0008006" key="4">
    <source>
        <dbReference type="Google" id="ProtNLM"/>
    </source>
</evidence>
<accession>A0AAN8A047</accession>
<organism evidence="2 3">
    <name type="scientific">Eleginops maclovinus</name>
    <name type="common">Patagonian blennie</name>
    <name type="synonym">Eleginus maclovinus</name>
    <dbReference type="NCBI Taxonomy" id="56733"/>
    <lineage>
        <taxon>Eukaryota</taxon>
        <taxon>Metazoa</taxon>
        <taxon>Chordata</taxon>
        <taxon>Craniata</taxon>
        <taxon>Vertebrata</taxon>
        <taxon>Euteleostomi</taxon>
        <taxon>Actinopterygii</taxon>
        <taxon>Neopterygii</taxon>
        <taxon>Teleostei</taxon>
        <taxon>Neoteleostei</taxon>
        <taxon>Acanthomorphata</taxon>
        <taxon>Eupercaria</taxon>
        <taxon>Perciformes</taxon>
        <taxon>Notothenioidei</taxon>
        <taxon>Eleginopidae</taxon>
        <taxon>Eleginops</taxon>
    </lineage>
</organism>
<dbReference type="Proteomes" id="UP001346869">
    <property type="component" value="Unassembled WGS sequence"/>
</dbReference>
<dbReference type="AlphaFoldDB" id="A0AAN8A047"/>
<evidence type="ECO:0000256" key="1">
    <source>
        <dbReference type="SAM" id="SignalP"/>
    </source>
</evidence>
<sequence>MFVLVHRLLCLRSPLMCVLPAESVCSRSPVATQITLSLWSQSPVDLFSAEDEGRGLPSTRTRSKKKQQAGLSLRANLAYNA</sequence>
<keyword evidence="3" id="KW-1185">Reference proteome</keyword>
<evidence type="ECO:0000313" key="2">
    <source>
        <dbReference type="EMBL" id="KAK5850556.1"/>
    </source>
</evidence>
<evidence type="ECO:0000313" key="3">
    <source>
        <dbReference type="Proteomes" id="UP001346869"/>
    </source>
</evidence>
<reference evidence="2 3" key="1">
    <citation type="journal article" date="2023" name="Genes (Basel)">
        <title>Chromosome-Level Genome Assembly and Circadian Gene Repertoire of the Patagonia Blennie Eleginops maclovinus-The Closest Ancestral Proxy of Antarctic Cryonotothenioids.</title>
        <authorList>
            <person name="Cheng C.C."/>
            <person name="Rivera-Colon A.G."/>
            <person name="Minhas B.F."/>
            <person name="Wilson L."/>
            <person name="Rayamajhi N."/>
            <person name="Vargas-Chacoff L."/>
            <person name="Catchen J.M."/>
        </authorList>
    </citation>
    <scope>NUCLEOTIDE SEQUENCE [LARGE SCALE GENOMIC DNA]</scope>
    <source>
        <strain evidence="2">JMC-PN-2008</strain>
    </source>
</reference>
<feature type="chain" id="PRO_5042947895" description="Secreted protein" evidence="1">
    <location>
        <begin position="21"/>
        <end position="81"/>
    </location>
</feature>
<comment type="caution">
    <text evidence="2">The sequence shown here is derived from an EMBL/GenBank/DDBJ whole genome shotgun (WGS) entry which is preliminary data.</text>
</comment>
<feature type="signal peptide" evidence="1">
    <location>
        <begin position="1"/>
        <end position="20"/>
    </location>
</feature>
<name>A0AAN8A047_ELEMC</name>
<gene>
    <name evidence="2" type="ORF">PBY51_001425</name>
</gene>
<keyword evidence="1" id="KW-0732">Signal</keyword>
<dbReference type="EMBL" id="JAUZQC010000022">
    <property type="protein sequence ID" value="KAK5850556.1"/>
    <property type="molecule type" value="Genomic_DNA"/>
</dbReference>
<protein>
    <recommendedName>
        <fullName evidence="4">Secreted protein</fullName>
    </recommendedName>
</protein>